<comment type="similarity">
    <text evidence="2 9">Belongs to the membrane-bound acyltransferase family. Sterol o-acyltransferase subfamily.</text>
</comment>
<keyword evidence="8 9" id="KW-0012">Acyltransferase</keyword>
<name>A0A078B6I2_STYLE</name>
<dbReference type="PIRSF" id="PIRSF000439">
    <property type="entry name" value="Oat_ACAT_DAG_ARE"/>
    <property type="match status" value="1"/>
</dbReference>
<evidence type="ECO:0000256" key="10">
    <source>
        <dbReference type="PIRSR" id="PIRSR000439-1"/>
    </source>
</evidence>
<evidence type="ECO:0000313" key="13">
    <source>
        <dbReference type="Proteomes" id="UP000039865"/>
    </source>
</evidence>
<dbReference type="GO" id="GO:0005789">
    <property type="term" value="C:endoplasmic reticulum membrane"/>
    <property type="evidence" value="ECO:0007669"/>
    <property type="project" value="UniProtKB-SubCell"/>
</dbReference>
<evidence type="ECO:0000256" key="6">
    <source>
        <dbReference type="ARBA" id="ARBA00022989"/>
    </source>
</evidence>
<feature type="transmembrane region" description="Helical" evidence="11">
    <location>
        <begin position="194"/>
        <end position="213"/>
    </location>
</feature>
<dbReference type="EMBL" id="CCKQ01018047">
    <property type="protein sequence ID" value="CDW89984.1"/>
    <property type="molecule type" value="Genomic_DNA"/>
</dbReference>
<accession>A0A078B6I2</accession>
<reference evidence="12 13" key="1">
    <citation type="submission" date="2014-06" db="EMBL/GenBank/DDBJ databases">
        <authorList>
            <person name="Swart Estienne"/>
        </authorList>
    </citation>
    <scope>NUCLEOTIDE SEQUENCE [LARGE SCALE GENOMIC DNA]</scope>
    <source>
        <strain evidence="12 13">130c</strain>
    </source>
</reference>
<dbReference type="PANTHER" id="PTHR10408">
    <property type="entry name" value="STEROL O-ACYLTRANSFERASE"/>
    <property type="match status" value="1"/>
</dbReference>
<dbReference type="OrthoDB" id="10039049at2759"/>
<keyword evidence="7 9" id="KW-0472">Membrane</keyword>
<evidence type="ECO:0000256" key="7">
    <source>
        <dbReference type="ARBA" id="ARBA00023136"/>
    </source>
</evidence>
<evidence type="ECO:0000313" key="12">
    <source>
        <dbReference type="EMBL" id="CDW89984.1"/>
    </source>
</evidence>
<gene>
    <name evidence="12" type="primary">Contig18455.g19592</name>
    <name evidence="12" type="ORF">STYLEM_19124</name>
</gene>
<feature type="transmembrane region" description="Helical" evidence="11">
    <location>
        <begin position="389"/>
        <end position="413"/>
    </location>
</feature>
<organism evidence="12 13">
    <name type="scientific">Stylonychia lemnae</name>
    <name type="common">Ciliate</name>
    <dbReference type="NCBI Taxonomy" id="5949"/>
    <lineage>
        <taxon>Eukaryota</taxon>
        <taxon>Sar</taxon>
        <taxon>Alveolata</taxon>
        <taxon>Ciliophora</taxon>
        <taxon>Intramacronucleata</taxon>
        <taxon>Spirotrichea</taxon>
        <taxon>Stichotrichia</taxon>
        <taxon>Sporadotrichida</taxon>
        <taxon>Oxytrichidae</taxon>
        <taxon>Stylonychinae</taxon>
        <taxon>Stylonychia</taxon>
    </lineage>
</organism>
<keyword evidence="13" id="KW-1185">Reference proteome</keyword>
<evidence type="ECO:0000256" key="5">
    <source>
        <dbReference type="ARBA" id="ARBA00022824"/>
    </source>
</evidence>
<keyword evidence="4 11" id="KW-0812">Transmembrane</keyword>
<protein>
    <recommendedName>
        <fullName evidence="9">O-acyltransferase</fullName>
    </recommendedName>
</protein>
<evidence type="ECO:0000256" key="8">
    <source>
        <dbReference type="ARBA" id="ARBA00023315"/>
    </source>
</evidence>
<dbReference type="Proteomes" id="UP000039865">
    <property type="component" value="Unassembled WGS sequence"/>
</dbReference>
<feature type="transmembrane region" description="Helical" evidence="11">
    <location>
        <begin position="154"/>
        <end position="172"/>
    </location>
</feature>
<evidence type="ECO:0000256" key="1">
    <source>
        <dbReference type="ARBA" id="ARBA00004477"/>
    </source>
</evidence>
<proteinExistence type="inferred from homology"/>
<dbReference type="AlphaFoldDB" id="A0A078B6I2"/>
<dbReference type="Pfam" id="PF03062">
    <property type="entry name" value="MBOAT"/>
    <property type="match status" value="1"/>
</dbReference>
<feature type="transmembrane region" description="Helical" evidence="11">
    <location>
        <begin position="225"/>
        <end position="246"/>
    </location>
</feature>
<evidence type="ECO:0000256" key="11">
    <source>
        <dbReference type="SAM" id="Phobius"/>
    </source>
</evidence>
<keyword evidence="5 9" id="KW-0256">Endoplasmic reticulum</keyword>
<dbReference type="InterPro" id="IPR014371">
    <property type="entry name" value="Oat_ACAT_DAG_ARE"/>
</dbReference>
<keyword evidence="3 9" id="KW-0808">Transferase</keyword>
<dbReference type="GO" id="GO:0008374">
    <property type="term" value="F:O-acyltransferase activity"/>
    <property type="evidence" value="ECO:0007669"/>
    <property type="project" value="InterPro"/>
</dbReference>
<sequence>MSGNHQNNQVQAESNNQHIDVLKQTLADTLSHVQEIEKKLRQKLDQEGISQEARQIILNDVKQKAELSKTIINESIEQQQDLINNQLDALAERVNELKVSGIDSNGNLINGEQSSRQVSNYRKKLFSQKIFLERDSLLTFTNGGEGGFRTLENIFIAFLILLGVQICVDEFFENGNFFPDLQLFYWVFGQFDKVIQTLLIMYSISFLVVPVIQEVKNRQIGGFKYAPIYVTVYFMIQSLIFTIGVYSCYYYGLQPASALVVSCEMARIGMKVHSYYREKIVNGLNRGSSVALYLPVWAEKQGIKLGDLDIPDISVGTQQEELQRYAFFFFAPTLIFRDSYPRNRKIRINVLLKNISTFIILIFYLWSVFKALCIPIFKHTVNNPGGVRQFVSSVIFSTVSGIICLLSLFYGILHSWLNIFGEIMRFGDRQFYEDWWNVQDFAGYYRKWNIVVHEFLYYYIYQDIIRFTKGKFSRQSSKNMVFFISAILHEIIVTCGLGFFFPILFLMFGGPGVIFTKINFGRGPYVGTMFWFLMLIGSGILMVLICREFYARQSPMAAKLQDGLWEYIYPQSLRFISQQTQA</sequence>
<keyword evidence="6 11" id="KW-1133">Transmembrane helix</keyword>
<feature type="transmembrane region" description="Helical" evidence="11">
    <location>
        <begin position="350"/>
        <end position="369"/>
    </location>
</feature>
<evidence type="ECO:0000256" key="4">
    <source>
        <dbReference type="ARBA" id="ARBA00022692"/>
    </source>
</evidence>
<dbReference type="InParanoid" id="A0A078B6I2"/>
<evidence type="ECO:0000256" key="2">
    <source>
        <dbReference type="ARBA" id="ARBA00009010"/>
    </source>
</evidence>
<feature type="transmembrane region" description="Helical" evidence="11">
    <location>
        <begin position="481"/>
        <end position="508"/>
    </location>
</feature>
<dbReference type="PANTHER" id="PTHR10408:SF8">
    <property type="entry name" value="O-ACYLTRANSFERASE"/>
    <property type="match status" value="1"/>
</dbReference>
<evidence type="ECO:0000256" key="3">
    <source>
        <dbReference type="ARBA" id="ARBA00022679"/>
    </source>
</evidence>
<dbReference type="InterPro" id="IPR004299">
    <property type="entry name" value="MBOAT_fam"/>
</dbReference>
<feature type="transmembrane region" description="Helical" evidence="11">
    <location>
        <begin position="528"/>
        <end position="546"/>
    </location>
</feature>
<dbReference type="OMA" id="TYDAYYR"/>
<evidence type="ECO:0000256" key="9">
    <source>
        <dbReference type="PIRNR" id="PIRNR000439"/>
    </source>
</evidence>
<comment type="subcellular location">
    <subcellularLocation>
        <location evidence="1 9">Endoplasmic reticulum membrane</location>
        <topology evidence="1 9">Multi-pass membrane protein</topology>
    </subcellularLocation>
</comment>
<feature type="active site" evidence="10">
    <location>
        <position position="489"/>
    </location>
</feature>